<organism evidence="2 3">
    <name type="scientific">Cystoisospora suis</name>
    <dbReference type="NCBI Taxonomy" id="483139"/>
    <lineage>
        <taxon>Eukaryota</taxon>
        <taxon>Sar</taxon>
        <taxon>Alveolata</taxon>
        <taxon>Apicomplexa</taxon>
        <taxon>Conoidasida</taxon>
        <taxon>Coccidia</taxon>
        <taxon>Eucoccidiorida</taxon>
        <taxon>Eimeriorina</taxon>
        <taxon>Sarcocystidae</taxon>
        <taxon>Cystoisospora</taxon>
    </lineage>
</organism>
<dbReference type="AlphaFoldDB" id="A0A2C6KHH2"/>
<dbReference type="VEuPathDB" id="ToxoDB:CSUI_009188"/>
<protein>
    <submittedName>
        <fullName evidence="2">N-acetyltransferase b complex non catalytic subunit</fullName>
    </submittedName>
</protein>
<keyword evidence="2" id="KW-0808">Transferase</keyword>
<accession>A0A2C6KHH2</accession>
<evidence type="ECO:0000313" key="3">
    <source>
        <dbReference type="Proteomes" id="UP000221165"/>
    </source>
</evidence>
<sequence>MFVRDVQCRVLVTPASTSRWARCHASSLRLVNGWTPVAPGRLLSAESMHALTAPLPQDFLTLLQRQEEKLQSDSLGKGNKRTEEEENARELLDSLYGKSWRFPPSGGFAVSGRVTPGPVSPSKTAEVLSKLVDGVGKRTRLRCLTLLALLPPVSPYVHGAPLAYSCLESELKLLLGGHSDVANDGSVTADRGSAPAGEDQEDSVSSGPSNVPVCWPSAAVAGPCEYNAGGALPWQSGRLAVQSTTALLLQGIKLLQTGFVLGTGNDTDAGYSECVDRQEELFYERLEAFVQGCRDVMHLAAQSIYGGFAAFLPAHRSKILESAEALKARTQLCGADTNVALTLWDALYVLATLSTTHLAVLTAALQYGGAIKKQLSGHTPKDKSMSARTPFQTKVFETVGRLIHDANGVIAMAAEMDTLVEEVKGNREQAQAHAWWIGTPVCGSEDDEYRLDFIESQEFCRAAATLAADSVFSYGHDVLPVIAQGLERRRVWLEQVTSSIAVLGGLSLPNLMAVQTGA</sequence>
<proteinExistence type="predicted"/>
<dbReference type="GeneID" id="94432515"/>
<gene>
    <name evidence="2" type="ORF">CSUI_009188</name>
</gene>
<dbReference type="GO" id="GO:0016740">
    <property type="term" value="F:transferase activity"/>
    <property type="evidence" value="ECO:0007669"/>
    <property type="project" value="UniProtKB-KW"/>
</dbReference>
<reference evidence="2 3" key="1">
    <citation type="journal article" date="2017" name="Int. J. Parasitol.">
        <title>The genome of the protozoan parasite Cystoisospora suis and a reverse vaccinology approach to identify vaccine candidates.</title>
        <authorList>
            <person name="Palmieri N."/>
            <person name="Shrestha A."/>
            <person name="Ruttkowski B."/>
            <person name="Beck T."/>
            <person name="Vogl C."/>
            <person name="Tomley F."/>
            <person name="Blake D.P."/>
            <person name="Joachim A."/>
        </authorList>
    </citation>
    <scope>NUCLEOTIDE SEQUENCE [LARGE SCALE GENOMIC DNA]</scope>
    <source>
        <strain evidence="2 3">Wien I</strain>
    </source>
</reference>
<keyword evidence="3" id="KW-1185">Reference proteome</keyword>
<feature type="region of interest" description="Disordered" evidence="1">
    <location>
        <begin position="184"/>
        <end position="209"/>
    </location>
</feature>
<evidence type="ECO:0000256" key="1">
    <source>
        <dbReference type="SAM" id="MobiDB-lite"/>
    </source>
</evidence>
<dbReference type="Proteomes" id="UP000221165">
    <property type="component" value="Unassembled WGS sequence"/>
</dbReference>
<comment type="caution">
    <text evidence="2">The sequence shown here is derived from an EMBL/GenBank/DDBJ whole genome shotgun (WGS) entry which is preliminary data.</text>
</comment>
<dbReference type="RefSeq" id="XP_067918722.1">
    <property type="nucleotide sequence ID" value="XM_068069304.1"/>
</dbReference>
<evidence type="ECO:0000313" key="2">
    <source>
        <dbReference type="EMBL" id="PHJ16997.1"/>
    </source>
</evidence>
<name>A0A2C6KHH2_9APIC</name>
<dbReference type="EMBL" id="MIGC01005378">
    <property type="protein sequence ID" value="PHJ16997.1"/>
    <property type="molecule type" value="Genomic_DNA"/>
</dbReference>